<dbReference type="RefSeq" id="WP_277357977.1">
    <property type="nucleotide sequence ID" value="NZ_JAROKN010000010.1"/>
</dbReference>
<sequence>MNQNALMMRLREAGIDLRAARNSAMRALVLEIPAENRRGLARIQLPD</sequence>
<accession>A0ABT6CUI0</accession>
<evidence type="ECO:0000313" key="1">
    <source>
        <dbReference type="EMBL" id="MDF9277426.1"/>
    </source>
</evidence>
<dbReference type="Proteomes" id="UP001220456">
    <property type="component" value="Unassembled WGS sequence"/>
</dbReference>
<dbReference type="EMBL" id="JAROKN010000010">
    <property type="protein sequence ID" value="MDF9277426.1"/>
    <property type="molecule type" value="Genomic_DNA"/>
</dbReference>
<proteinExistence type="predicted"/>
<gene>
    <name evidence="1" type="ORF">P4U43_06420</name>
</gene>
<organism evidence="1 2">
    <name type="scientific">Arthrobacter vasquezii</name>
    <dbReference type="NCBI Taxonomy" id="2977629"/>
    <lineage>
        <taxon>Bacteria</taxon>
        <taxon>Bacillati</taxon>
        <taxon>Actinomycetota</taxon>
        <taxon>Actinomycetes</taxon>
        <taxon>Micrococcales</taxon>
        <taxon>Micrococcaceae</taxon>
        <taxon>Arthrobacter</taxon>
    </lineage>
</organism>
<name>A0ABT6CUI0_9MICC</name>
<comment type="caution">
    <text evidence="1">The sequence shown here is derived from an EMBL/GenBank/DDBJ whole genome shotgun (WGS) entry which is preliminary data.</text>
</comment>
<reference evidence="1 2" key="1">
    <citation type="journal article" date="2023" name="Int. J. Syst. Evol. Microbiol.">
        <title>Arthrobacter vasquezii sp. nov., isolated from a soil sample from Union Glacier, Antarctica.</title>
        <authorList>
            <person name="Valenzuela-Ibaceta F."/>
            <person name="Carrasco V."/>
            <person name="Lagos-Moraga S."/>
            <person name="Dietz-Vargas C."/>
            <person name="Navarro C.A."/>
            <person name="Perez-Donoso J.M."/>
        </authorList>
    </citation>
    <scope>NUCLEOTIDE SEQUENCE [LARGE SCALE GENOMIC DNA]</scope>
    <source>
        <strain evidence="1 2">EH-1B-1</strain>
    </source>
</reference>
<keyword evidence="2" id="KW-1185">Reference proteome</keyword>
<evidence type="ECO:0000313" key="2">
    <source>
        <dbReference type="Proteomes" id="UP001220456"/>
    </source>
</evidence>
<protein>
    <submittedName>
        <fullName evidence="1">Uncharacterized protein</fullName>
    </submittedName>
</protein>